<keyword evidence="2" id="KW-0067">ATP-binding</keyword>
<dbReference type="EMBL" id="JAGPYM010000047">
    <property type="protein sequence ID" value="KAH6872054.1"/>
    <property type="molecule type" value="Genomic_DNA"/>
</dbReference>
<feature type="compositionally biased region" description="Pro residues" evidence="3">
    <location>
        <begin position="179"/>
        <end position="189"/>
    </location>
</feature>
<evidence type="ECO:0000256" key="3">
    <source>
        <dbReference type="SAM" id="MobiDB-lite"/>
    </source>
</evidence>
<evidence type="ECO:0000313" key="4">
    <source>
        <dbReference type="EMBL" id="KAH6872054.1"/>
    </source>
</evidence>
<evidence type="ECO:0000256" key="2">
    <source>
        <dbReference type="ARBA" id="ARBA00022840"/>
    </source>
</evidence>
<feature type="region of interest" description="Disordered" evidence="3">
    <location>
        <begin position="147"/>
        <end position="225"/>
    </location>
</feature>
<dbReference type="SUPFAM" id="SSF54585">
    <property type="entry name" value="Cdc48 domain 2-like"/>
    <property type="match status" value="1"/>
</dbReference>
<evidence type="ECO:0000313" key="5">
    <source>
        <dbReference type="Proteomes" id="UP000777438"/>
    </source>
</evidence>
<gene>
    <name evidence="4" type="ORF">B0T10DRAFT_553179</name>
</gene>
<sequence length="253" mass="28350">MHSMEPDVLRTNRGSDRLSCGQTEYFIVTCTIEERYLLDTRGGFPAQKDAAPGEAVISEIVYGKLQVRPKDSIIMLPRPSILEVRHIAALPTRDTLGDFGGSLFETFLRPYFQPLASEDKPCLVHWGDHFNIEAEGRQIQFKIVDMCGPEPEPGDKSRLYGKPVEGEPGTRIKNQLPFHPAPPCPPPAPASSNETIPASETDETVENTSRRCSGRTGASDDFAEHMYRPDQYAVLSNRRQLTLHEQQQSNHYI</sequence>
<comment type="caution">
    <text evidence="4">The sequence shown here is derived from an EMBL/GenBank/DDBJ whole genome shotgun (WGS) entry which is preliminary data.</text>
</comment>
<feature type="compositionally biased region" description="Basic and acidic residues" evidence="3">
    <location>
        <begin position="153"/>
        <end position="170"/>
    </location>
</feature>
<dbReference type="GO" id="GO:0005524">
    <property type="term" value="F:ATP binding"/>
    <property type="evidence" value="ECO:0007669"/>
    <property type="project" value="UniProtKB-KW"/>
</dbReference>
<keyword evidence="1" id="KW-0547">Nucleotide-binding</keyword>
<dbReference type="InterPro" id="IPR029067">
    <property type="entry name" value="CDC48_domain_2-like_sf"/>
</dbReference>
<dbReference type="AlphaFoldDB" id="A0A9P9AKS6"/>
<dbReference type="Proteomes" id="UP000777438">
    <property type="component" value="Unassembled WGS sequence"/>
</dbReference>
<name>A0A9P9AKS6_9HYPO</name>
<proteinExistence type="predicted"/>
<accession>A0A9P9AKS6</accession>
<reference evidence="4 5" key="1">
    <citation type="journal article" date="2021" name="Nat. Commun.">
        <title>Genetic determinants of endophytism in the Arabidopsis root mycobiome.</title>
        <authorList>
            <person name="Mesny F."/>
            <person name="Miyauchi S."/>
            <person name="Thiergart T."/>
            <person name="Pickel B."/>
            <person name="Atanasova L."/>
            <person name="Karlsson M."/>
            <person name="Huettel B."/>
            <person name="Barry K.W."/>
            <person name="Haridas S."/>
            <person name="Chen C."/>
            <person name="Bauer D."/>
            <person name="Andreopoulos W."/>
            <person name="Pangilinan J."/>
            <person name="LaButti K."/>
            <person name="Riley R."/>
            <person name="Lipzen A."/>
            <person name="Clum A."/>
            <person name="Drula E."/>
            <person name="Henrissat B."/>
            <person name="Kohler A."/>
            <person name="Grigoriev I.V."/>
            <person name="Martin F.M."/>
            <person name="Hacquard S."/>
        </authorList>
    </citation>
    <scope>NUCLEOTIDE SEQUENCE [LARGE SCALE GENOMIC DNA]</scope>
    <source>
        <strain evidence="4 5">MPI-CAGE-CH-0241</strain>
    </source>
</reference>
<protein>
    <submittedName>
        <fullName evidence="4">Uncharacterized protein</fullName>
    </submittedName>
</protein>
<organism evidence="4 5">
    <name type="scientific">Thelonectria olida</name>
    <dbReference type="NCBI Taxonomy" id="1576542"/>
    <lineage>
        <taxon>Eukaryota</taxon>
        <taxon>Fungi</taxon>
        <taxon>Dikarya</taxon>
        <taxon>Ascomycota</taxon>
        <taxon>Pezizomycotina</taxon>
        <taxon>Sordariomycetes</taxon>
        <taxon>Hypocreomycetidae</taxon>
        <taxon>Hypocreales</taxon>
        <taxon>Nectriaceae</taxon>
        <taxon>Thelonectria</taxon>
    </lineage>
</organism>
<evidence type="ECO:0000256" key="1">
    <source>
        <dbReference type="ARBA" id="ARBA00022741"/>
    </source>
</evidence>
<dbReference type="Gene3D" id="3.10.330.10">
    <property type="match status" value="1"/>
</dbReference>
<keyword evidence="5" id="KW-1185">Reference proteome</keyword>